<keyword evidence="3" id="KW-1185">Reference proteome</keyword>
<accession>A0A812AK17</accession>
<keyword evidence="1" id="KW-1133">Transmembrane helix</keyword>
<dbReference type="OrthoDB" id="420046at2759"/>
<proteinExistence type="predicted"/>
<dbReference type="Proteomes" id="UP000597762">
    <property type="component" value="Unassembled WGS sequence"/>
</dbReference>
<feature type="transmembrane region" description="Helical" evidence="1">
    <location>
        <begin position="212"/>
        <end position="235"/>
    </location>
</feature>
<evidence type="ECO:0000256" key="1">
    <source>
        <dbReference type="SAM" id="Phobius"/>
    </source>
</evidence>
<gene>
    <name evidence="2" type="ORF">SPHA_1770</name>
</gene>
<dbReference type="InterPro" id="IPR015421">
    <property type="entry name" value="PyrdxlP-dep_Trfase_major"/>
</dbReference>
<comment type="caution">
    <text evidence="2">The sequence shown here is derived from an EMBL/GenBank/DDBJ whole genome shotgun (WGS) entry which is preliminary data.</text>
</comment>
<evidence type="ECO:0000313" key="3">
    <source>
        <dbReference type="Proteomes" id="UP000597762"/>
    </source>
</evidence>
<keyword evidence="1" id="KW-0812">Transmembrane</keyword>
<feature type="transmembrane region" description="Helical" evidence="1">
    <location>
        <begin position="275"/>
        <end position="302"/>
    </location>
</feature>
<dbReference type="GO" id="GO:0008265">
    <property type="term" value="F:molybdenum cofactor sulfurtransferase activity"/>
    <property type="evidence" value="ECO:0007669"/>
    <property type="project" value="UniProtKB-EC"/>
</dbReference>
<name>A0A812AK17_ACAPH</name>
<dbReference type="PANTHER" id="PTHR14237:SF80">
    <property type="entry name" value="MOLYBDENUM COFACTOR SULFURASE"/>
    <property type="match status" value="1"/>
</dbReference>
<reference evidence="2" key="1">
    <citation type="submission" date="2021-01" db="EMBL/GenBank/DDBJ databases">
        <authorList>
            <person name="Li R."/>
            <person name="Bekaert M."/>
        </authorList>
    </citation>
    <scope>NUCLEOTIDE SEQUENCE</scope>
    <source>
        <strain evidence="2">Farmed</strain>
    </source>
</reference>
<feature type="transmembrane region" description="Helical" evidence="1">
    <location>
        <begin position="241"/>
        <end position="263"/>
    </location>
</feature>
<keyword evidence="1" id="KW-0472">Membrane</keyword>
<keyword evidence="2" id="KW-0808">Transferase</keyword>
<dbReference type="EC" id="2.8.1.9" evidence="2"/>
<dbReference type="PANTHER" id="PTHR14237">
    <property type="entry name" value="MOLYBDOPTERIN COFACTOR SULFURASE MOSC"/>
    <property type="match status" value="1"/>
</dbReference>
<dbReference type="Gene3D" id="3.40.640.10">
    <property type="entry name" value="Type I PLP-dependent aspartate aminotransferase-like (Major domain)"/>
    <property type="match status" value="1"/>
</dbReference>
<dbReference type="AlphaFoldDB" id="A0A812AK17"/>
<protein>
    <submittedName>
        <fullName evidence="2">ABA3</fullName>
        <ecNumber evidence="2">2.8.1.9</ecNumber>
    </submittedName>
</protein>
<dbReference type="GO" id="GO:0043545">
    <property type="term" value="P:molybdopterin cofactor metabolic process"/>
    <property type="evidence" value="ECO:0007669"/>
    <property type="project" value="TreeGrafter"/>
</dbReference>
<evidence type="ECO:0000313" key="2">
    <source>
        <dbReference type="EMBL" id="CAE1146155.1"/>
    </source>
</evidence>
<organism evidence="2 3">
    <name type="scientific">Acanthosepion pharaonis</name>
    <name type="common">Pharaoh cuttlefish</name>
    <name type="synonym">Sepia pharaonis</name>
    <dbReference type="NCBI Taxonomy" id="158019"/>
    <lineage>
        <taxon>Eukaryota</taxon>
        <taxon>Metazoa</taxon>
        <taxon>Spiralia</taxon>
        <taxon>Lophotrochozoa</taxon>
        <taxon>Mollusca</taxon>
        <taxon>Cephalopoda</taxon>
        <taxon>Coleoidea</taxon>
        <taxon>Decapodiformes</taxon>
        <taxon>Sepiida</taxon>
        <taxon>Sepiina</taxon>
        <taxon>Sepiidae</taxon>
        <taxon>Acanthosepion</taxon>
    </lineage>
</organism>
<dbReference type="EMBL" id="CAHIKZ030000050">
    <property type="protein sequence ID" value="CAE1146155.1"/>
    <property type="molecule type" value="Genomic_DNA"/>
</dbReference>
<feature type="transmembrane region" description="Helical" evidence="1">
    <location>
        <begin position="133"/>
        <end position="158"/>
    </location>
</feature>
<feature type="transmembrane region" description="Helical" evidence="1">
    <location>
        <begin position="178"/>
        <end position="200"/>
    </location>
</feature>
<sequence length="306" mass="35771">MDVEESNKTETDGGCFCYLLDNHTSVQGMREIAIDKRAKVICLNTDQLYQADLSDAYLQSQDGNNNRGNSLFVYPAQSNFSGHRYPLDWIADVKSKKFPFQHDFSEDSWFTCLDAASFVSTSHLDLQAIKPDFLAISFFLSLFLSFFFLSSPFLFSAFPLFPLLSFSSFSLFTLFPLFSFYSFSSFLFLLFFLFPLFTLFPLSSFYSFSSLLFFLFFLFTLFPLYSFSSLLFFLFTLFPLFSLFLFFLFFLFSSFFSFPLFSLFPLFPLSSFSSFLFFSFFPLFSLFSLFPLFPLRFFFFFLSSVL</sequence>